<dbReference type="SUPFAM" id="SSF159888">
    <property type="entry name" value="YdhG-like"/>
    <property type="match status" value="1"/>
</dbReference>
<evidence type="ECO:0000259" key="1">
    <source>
        <dbReference type="Pfam" id="PF08818"/>
    </source>
</evidence>
<evidence type="ECO:0000313" key="3">
    <source>
        <dbReference type="Proteomes" id="UP000292262"/>
    </source>
</evidence>
<dbReference type="InterPro" id="IPR014922">
    <property type="entry name" value="YdhG-like"/>
</dbReference>
<gene>
    <name evidence="2" type="ORF">EV197_2217</name>
</gene>
<dbReference type="AlphaFoldDB" id="A0A4Q7P233"/>
<dbReference type="PIRSF" id="PIRSF021308">
    <property type="entry name" value="UCP021308"/>
    <property type="match status" value="1"/>
</dbReference>
<dbReference type="InterPro" id="IPR016786">
    <property type="entry name" value="YdeI_bac"/>
</dbReference>
<comment type="caution">
    <text evidence="2">The sequence shown here is derived from an EMBL/GenBank/DDBJ whole genome shotgun (WGS) entry which is preliminary data.</text>
</comment>
<sequence>MDTNKMVEEYIDKHQDWEAELKKLRSLVLDSGLQETIKWGAPVYTLNGKNILGLGAFKSYVGIWFFQGALLEDKFNKLLNAQEGKTKALRQWRFTALDEIEDGLVRAYIEEAIAKHKEGKEIKSAQVQKTTTMPQELEDAFTKNADLKKAFAKFTPYKQKEFVEYVAEAKRPTTRVSRVTKITPLIFDGIGLNDKYR</sequence>
<proteinExistence type="predicted"/>
<feature type="domain" description="YdhG-like" evidence="1">
    <location>
        <begin position="17"/>
        <end position="113"/>
    </location>
</feature>
<evidence type="ECO:0000313" key="2">
    <source>
        <dbReference type="EMBL" id="RZS93637.1"/>
    </source>
</evidence>
<reference evidence="2 3" key="1">
    <citation type="submission" date="2019-02" db="EMBL/GenBank/DDBJ databases">
        <title>Genomic Encyclopedia of Type Strains, Phase IV (KMG-IV): sequencing the most valuable type-strain genomes for metagenomic binning, comparative biology and taxonomic classification.</title>
        <authorList>
            <person name="Goeker M."/>
        </authorList>
    </citation>
    <scope>NUCLEOTIDE SEQUENCE [LARGE SCALE GENOMIC DNA]</scope>
    <source>
        <strain evidence="2 3">DSM 17196</strain>
    </source>
</reference>
<dbReference type="Gene3D" id="3.90.1150.200">
    <property type="match status" value="1"/>
</dbReference>
<protein>
    <submittedName>
        <fullName evidence="2">Uncharacterized protein YdeI (YjbR/CyaY-like superfamily)</fullName>
    </submittedName>
</protein>
<accession>A0A4Q7P233</accession>
<dbReference type="RefSeq" id="WP_130286755.1">
    <property type="nucleotide sequence ID" value="NZ_SGXE01000002.1"/>
</dbReference>
<dbReference type="EMBL" id="SGXE01000002">
    <property type="protein sequence ID" value="RZS93637.1"/>
    <property type="molecule type" value="Genomic_DNA"/>
</dbReference>
<dbReference type="Pfam" id="PF13376">
    <property type="entry name" value="OmdA"/>
    <property type="match status" value="1"/>
</dbReference>
<dbReference type="OrthoDB" id="214150at2"/>
<dbReference type="Proteomes" id="UP000292262">
    <property type="component" value="Unassembled WGS sequence"/>
</dbReference>
<keyword evidence="3" id="KW-1185">Reference proteome</keyword>
<name>A0A4Q7P233_9FLAO</name>
<dbReference type="Pfam" id="PF08818">
    <property type="entry name" value="DUF1801"/>
    <property type="match status" value="1"/>
</dbReference>
<organism evidence="2 3">
    <name type="scientific">Aquimarina brevivitae</name>
    <dbReference type="NCBI Taxonomy" id="323412"/>
    <lineage>
        <taxon>Bacteria</taxon>
        <taxon>Pseudomonadati</taxon>
        <taxon>Bacteroidota</taxon>
        <taxon>Flavobacteriia</taxon>
        <taxon>Flavobacteriales</taxon>
        <taxon>Flavobacteriaceae</taxon>
        <taxon>Aquimarina</taxon>
    </lineage>
</organism>